<keyword evidence="4" id="KW-1185">Reference proteome</keyword>
<feature type="compositionally biased region" description="Low complexity" evidence="1">
    <location>
        <begin position="183"/>
        <end position="199"/>
    </location>
</feature>
<evidence type="ECO:0000313" key="4">
    <source>
        <dbReference type="Proteomes" id="UP000324222"/>
    </source>
</evidence>
<evidence type="ECO:0000313" key="3">
    <source>
        <dbReference type="EMBL" id="MPC12069.1"/>
    </source>
</evidence>
<reference evidence="3 4" key="1">
    <citation type="submission" date="2019-05" db="EMBL/GenBank/DDBJ databases">
        <title>Another draft genome of Portunus trituberculatus and its Hox gene families provides insights of decapod evolution.</title>
        <authorList>
            <person name="Jeong J.-H."/>
            <person name="Song I."/>
            <person name="Kim S."/>
            <person name="Choi T."/>
            <person name="Kim D."/>
            <person name="Ryu S."/>
            <person name="Kim W."/>
        </authorList>
    </citation>
    <scope>NUCLEOTIDE SEQUENCE [LARGE SCALE GENOMIC DNA]</scope>
    <source>
        <tissue evidence="3">Muscle</tissue>
    </source>
</reference>
<accession>A0A5B7CRD5</accession>
<keyword evidence="2" id="KW-0812">Transmembrane</keyword>
<keyword evidence="2" id="KW-1133">Transmembrane helix</keyword>
<organism evidence="3 4">
    <name type="scientific">Portunus trituberculatus</name>
    <name type="common">Swimming crab</name>
    <name type="synonym">Neptunus trituberculatus</name>
    <dbReference type="NCBI Taxonomy" id="210409"/>
    <lineage>
        <taxon>Eukaryota</taxon>
        <taxon>Metazoa</taxon>
        <taxon>Ecdysozoa</taxon>
        <taxon>Arthropoda</taxon>
        <taxon>Crustacea</taxon>
        <taxon>Multicrustacea</taxon>
        <taxon>Malacostraca</taxon>
        <taxon>Eumalacostraca</taxon>
        <taxon>Eucarida</taxon>
        <taxon>Decapoda</taxon>
        <taxon>Pleocyemata</taxon>
        <taxon>Brachyura</taxon>
        <taxon>Eubrachyura</taxon>
        <taxon>Portunoidea</taxon>
        <taxon>Portunidae</taxon>
        <taxon>Portuninae</taxon>
        <taxon>Portunus</taxon>
    </lineage>
</organism>
<evidence type="ECO:0000256" key="2">
    <source>
        <dbReference type="SAM" id="Phobius"/>
    </source>
</evidence>
<proteinExistence type="predicted"/>
<gene>
    <name evidence="3" type="ORF">E2C01_004747</name>
</gene>
<sequence length="263" mass="28171">MVRSCTVTGCGTATEPLAATIPAILPSPPDISPEILYLICGLVAFVFVFLIVLITVYIIKYRNVTSQPRVLSCNGNGHINGKRVTAGASKGRLGGPGDSEGQEMEVYVPMLTQIPPDFKSPPLDTKGGYPDTWLNGLSNSRCNGYVQSREHSLAGAAPSAPVQGGSEEEKEQLVFGAGSSNGATAQCASSSSQPPPSSLQAAMWQRVKEERHQTGRGQMTPVSTSLQLLLLHLSPPPPHTITFITTTIMQALERREQRLQDHH</sequence>
<dbReference type="AlphaFoldDB" id="A0A5B7CRD5"/>
<comment type="caution">
    <text evidence="3">The sequence shown here is derived from an EMBL/GenBank/DDBJ whole genome shotgun (WGS) entry which is preliminary data.</text>
</comment>
<feature type="region of interest" description="Disordered" evidence="1">
    <location>
        <begin position="179"/>
        <end position="199"/>
    </location>
</feature>
<dbReference type="OrthoDB" id="438268at2759"/>
<dbReference type="Proteomes" id="UP000324222">
    <property type="component" value="Unassembled WGS sequence"/>
</dbReference>
<evidence type="ECO:0000256" key="1">
    <source>
        <dbReference type="SAM" id="MobiDB-lite"/>
    </source>
</evidence>
<feature type="transmembrane region" description="Helical" evidence="2">
    <location>
        <begin position="35"/>
        <end position="59"/>
    </location>
</feature>
<keyword evidence="2" id="KW-0472">Membrane</keyword>
<protein>
    <submittedName>
        <fullName evidence="3">Uncharacterized protein</fullName>
    </submittedName>
</protein>
<name>A0A5B7CRD5_PORTR</name>
<dbReference type="EMBL" id="VSRR010000195">
    <property type="protein sequence ID" value="MPC12069.1"/>
    <property type="molecule type" value="Genomic_DNA"/>
</dbReference>